<dbReference type="GeneID" id="7829753"/>
<keyword evidence="2" id="KW-1185">Reference proteome</keyword>
<evidence type="ECO:0000313" key="1">
    <source>
        <dbReference type="EMBL" id="EAS01116.1"/>
    </source>
</evidence>
<evidence type="ECO:0000313" key="2">
    <source>
        <dbReference type="Proteomes" id="UP000009168"/>
    </source>
</evidence>
<protein>
    <submittedName>
        <fullName evidence="1">Uncharacterized protein</fullName>
    </submittedName>
</protein>
<accession>I7ML39</accession>
<dbReference type="KEGG" id="tet:TTHERM_00316720"/>
<dbReference type="HOGENOM" id="CLU_1345587_0_0_1"/>
<gene>
    <name evidence="1" type="ORF">TTHERM_00316720</name>
</gene>
<dbReference type="AlphaFoldDB" id="I7ML39"/>
<dbReference type="InParanoid" id="I7ML39"/>
<name>I7ML39_TETTS</name>
<dbReference type="Proteomes" id="UP000009168">
    <property type="component" value="Unassembled WGS sequence"/>
</dbReference>
<reference evidence="2" key="1">
    <citation type="journal article" date="2006" name="PLoS Biol.">
        <title>Macronuclear genome sequence of the ciliate Tetrahymena thermophila, a model eukaryote.</title>
        <authorList>
            <person name="Eisen J.A."/>
            <person name="Coyne R.S."/>
            <person name="Wu M."/>
            <person name="Wu D."/>
            <person name="Thiagarajan M."/>
            <person name="Wortman J.R."/>
            <person name="Badger J.H."/>
            <person name="Ren Q."/>
            <person name="Amedeo P."/>
            <person name="Jones K.M."/>
            <person name="Tallon L.J."/>
            <person name="Delcher A.L."/>
            <person name="Salzberg S.L."/>
            <person name="Silva J.C."/>
            <person name="Haas B.J."/>
            <person name="Majoros W.H."/>
            <person name="Farzad M."/>
            <person name="Carlton J.M."/>
            <person name="Smith R.K. Jr."/>
            <person name="Garg J."/>
            <person name="Pearlman R.E."/>
            <person name="Karrer K.M."/>
            <person name="Sun L."/>
            <person name="Manning G."/>
            <person name="Elde N.C."/>
            <person name="Turkewitz A.P."/>
            <person name="Asai D.J."/>
            <person name="Wilkes D.E."/>
            <person name="Wang Y."/>
            <person name="Cai H."/>
            <person name="Collins K."/>
            <person name="Stewart B.A."/>
            <person name="Lee S.R."/>
            <person name="Wilamowska K."/>
            <person name="Weinberg Z."/>
            <person name="Ruzzo W.L."/>
            <person name="Wloga D."/>
            <person name="Gaertig J."/>
            <person name="Frankel J."/>
            <person name="Tsao C.-C."/>
            <person name="Gorovsky M.A."/>
            <person name="Keeling P.J."/>
            <person name="Waller R.F."/>
            <person name="Patron N.J."/>
            <person name="Cherry J.M."/>
            <person name="Stover N.A."/>
            <person name="Krieger C.J."/>
            <person name="del Toro C."/>
            <person name="Ryder H.F."/>
            <person name="Williamson S.C."/>
            <person name="Barbeau R.A."/>
            <person name="Hamilton E.P."/>
            <person name="Orias E."/>
        </authorList>
    </citation>
    <scope>NUCLEOTIDE SEQUENCE [LARGE SCALE GENOMIC DNA]</scope>
    <source>
        <strain evidence="2">SB210</strain>
    </source>
</reference>
<sequence>MHQKFIQQYEIKGNWSSGMILVLGTRGPGFNPRIAPFQECRILVSNSRDPGSIPGLPLFVILLGRILVSRARDPGSIPGLPLFAIQYVILIPKTNSSYLIQVSTLALGRILVSKSRDPGSIPGLPLFAILLENWQPKMNSSNSNFSRILVSKSRDPGSIPGLPLFAILLENWQPKMNSSHQNFSIHFNYKLIIFEKFKLYSVIE</sequence>
<dbReference type="EMBL" id="GG662605">
    <property type="protein sequence ID" value="EAS01116.1"/>
    <property type="molecule type" value="Genomic_DNA"/>
</dbReference>
<dbReference type="RefSeq" id="XP_001021361.1">
    <property type="nucleotide sequence ID" value="XM_001021361.1"/>
</dbReference>
<dbReference type="OrthoDB" id="5872161at2759"/>
<proteinExistence type="predicted"/>
<organism evidence="1 2">
    <name type="scientific">Tetrahymena thermophila (strain SB210)</name>
    <dbReference type="NCBI Taxonomy" id="312017"/>
    <lineage>
        <taxon>Eukaryota</taxon>
        <taxon>Sar</taxon>
        <taxon>Alveolata</taxon>
        <taxon>Ciliophora</taxon>
        <taxon>Intramacronucleata</taxon>
        <taxon>Oligohymenophorea</taxon>
        <taxon>Hymenostomatida</taxon>
        <taxon>Tetrahymenina</taxon>
        <taxon>Tetrahymenidae</taxon>
        <taxon>Tetrahymena</taxon>
    </lineage>
</organism>